<feature type="binding site" evidence="4">
    <location>
        <position position="336"/>
    </location>
    <ligand>
        <name>S-adenosyl-L-methionine</name>
        <dbReference type="ChEBI" id="CHEBI:59789"/>
    </ligand>
</feature>
<feature type="compositionally biased region" description="Basic residues" evidence="6">
    <location>
        <begin position="67"/>
        <end position="78"/>
    </location>
</feature>
<gene>
    <name evidence="7" type="ORF">EW026_g7504</name>
</gene>
<dbReference type="PROSITE" id="PS01231">
    <property type="entry name" value="TRMA_2"/>
    <property type="match status" value="1"/>
</dbReference>
<keyword evidence="1 4" id="KW-0489">Methyltransferase</keyword>
<dbReference type="PROSITE" id="PS51687">
    <property type="entry name" value="SAM_MT_RNA_M5U"/>
    <property type="match status" value="1"/>
</dbReference>
<reference evidence="7 8" key="1">
    <citation type="submission" date="2019-02" db="EMBL/GenBank/DDBJ databases">
        <title>Genome sequencing of the rare red list fungi Phlebia centrifuga.</title>
        <authorList>
            <person name="Buettner E."/>
            <person name="Kellner H."/>
        </authorList>
    </citation>
    <scope>NUCLEOTIDE SEQUENCE [LARGE SCALE GENOMIC DNA]</scope>
    <source>
        <strain evidence="7 8">DSM 108282</strain>
    </source>
</reference>
<feature type="compositionally biased region" description="Basic and acidic residues" evidence="6">
    <location>
        <begin position="38"/>
        <end position="55"/>
    </location>
</feature>
<comment type="similarity">
    <text evidence="4">Belongs to the class I-like SAM-binding methyltransferase superfamily. RNA M5U methyltransferase family.</text>
</comment>
<evidence type="ECO:0000256" key="4">
    <source>
        <dbReference type="PROSITE-ProRule" id="PRU01024"/>
    </source>
</evidence>
<dbReference type="Pfam" id="PF05958">
    <property type="entry name" value="tRNA_U5-meth_tr"/>
    <property type="match status" value="1"/>
</dbReference>
<dbReference type="InterPro" id="IPR029063">
    <property type="entry name" value="SAM-dependent_MTases_sf"/>
</dbReference>
<feature type="active site" evidence="5">
    <location>
        <position position="469"/>
    </location>
</feature>
<dbReference type="GO" id="GO:0030697">
    <property type="term" value="F:tRNA (uracil(54)-C5)-methyltransferase activity, S-adenosyl methionine-dependent"/>
    <property type="evidence" value="ECO:0007669"/>
    <property type="project" value="InterPro"/>
</dbReference>
<feature type="binding site" evidence="4">
    <location>
        <position position="392"/>
    </location>
    <ligand>
        <name>S-adenosyl-L-methionine</name>
        <dbReference type="ChEBI" id="CHEBI:59789"/>
    </ligand>
</feature>
<keyword evidence="8" id="KW-1185">Reference proteome</keyword>
<feature type="compositionally biased region" description="Basic and acidic residues" evidence="6">
    <location>
        <begin position="14"/>
        <end position="28"/>
    </location>
</feature>
<evidence type="ECO:0000313" key="7">
    <source>
        <dbReference type="EMBL" id="THG93842.1"/>
    </source>
</evidence>
<sequence>MDPPATSQPQVRLQMDDHEEVQHIDKKPRLGFATEENDAIHEYDDHDPESSKEAMEGLTSVFDQSRSKRSRPQKKLTKKMKSMVIEPYSAQDVIFRDVVSLLGQEAVDKAIQEGKDWESPFQFREEVELTASILSSTEMRDDSLIRCKYFGQCAGCQYQMLPYQTQLGLKQEVLVKAYQNFSDLPQELIPAISPTMSSPLQYGYRTKLTPHFDRLPKAKMADTVLDGSRPDWFKIGFNGSGTRTVIDIERRRRLYTYKQGVSLLLRESLPTGTRPHSHSPSFGLRPSSPMGTFTRLEVAETTSDPEKKVCVTDQRATVLERVGDTVFEYPASAFFQNNNSILVPFTSYIRDMILPEGTPPQSKVTHLVDAYCGNGLFALTLASSFQRVAGIELDVSAIQWANRNAQVNKVSEDKVSFIAGHAANIFETVQDFPRDKTAVIIDPPRKGSDERFIEQLILFGSQTVVYVSCNVHTQARDIGMIIKQSEDLKRGNKYVLDSVRGFDLFPQTAHVESIAVLRLVPS</sequence>
<evidence type="ECO:0000256" key="1">
    <source>
        <dbReference type="ARBA" id="ARBA00022603"/>
    </source>
</evidence>
<dbReference type="EMBL" id="SGPJ01000559">
    <property type="protein sequence ID" value="THG93842.1"/>
    <property type="molecule type" value="Genomic_DNA"/>
</dbReference>
<keyword evidence="2 4" id="KW-0808">Transferase</keyword>
<dbReference type="InterPro" id="IPR030391">
    <property type="entry name" value="MeTrfase_TrmA_CS"/>
</dbReference>
<dbReference type="AlphaFoldDB" id="A0A4V3X9F0"/>
<dbReference type="Gene3D" id="3.40.50.150">
    <property type="entry name" value="Vaccinia Virus protein VP39"/>
    <property type="match status" value="2"/>
</dbReference>
<feature type="compositionally biased region" description="Polar residues" evidence="6">
    <location>
        <begin position="1"/>
        <end position="11"/>
    </location>
</feature>
<dbReference type="Proteomes" id="UP000309038">
    <property type="component" value="Unassembled WGS sequence"/>
</dbReference>
<dbReference type="PANTHER" id="PTHR11061">
    <property type="entry name" value="RNA M5U METHYLTRANSFERASE"/>
    <property type="match status" value="1"/>
</dbReference>
<dbReference type="SUPFAM" id="SSF53335">
    <property type="entry name" value="S-adenosyl-L-methionine-dependent methyltransferases"/>
    <property type="match status" value="1"/>
</dbReference>
<evidence type="ECO:0000313" key="8">
    <source>
        <dbReference type="Proteomes" id="UP000309038"/>
    </source>
</evidence>
<evidence type="ECO:0000256" key="3">
    <source>
        <dbReference type="ARBA" id="ARBA00022691"/>
    </source>
</evidence>
<keyword evidence="3 4" id="KW-0949">S-adenosyl-L-methionine</keyword>
<evidence type="ECO:0000256" key="2">
    <source>
        <dbReference type="ARBA" id="ARBA00022679"/>
    </source>
</evidence>
<dbReference type="InterPro" id="IPR010280">
    <property type="entry name" value="U5_MeTrfase_fam"/>
</dbReference>
<feature type="active site" description="Nucleophile" evidence="4">
    <location>
        <position position="469"/>
    </location>
</feature>
<dbReference type="GO" id="GO:0032259">
    <property type="term" value="P:methylation"/>
    <property type="evidence" value="ECO:0007669"/>
    <property type="project" value="UniProtKB-KW"/>
</dbReference>
<dbReference type="InterPro" id="IPR030390">
    <property type="entry name" value="MeTrfase_TrmA_AS"/>
</dbReference>
<name>A0A4V3X9F0_9APHY</name>
<accession>A0A4V3X9F0</accession>
<dbReference type="GO" id="GO:0009451">
    <property type="term" value="P:RNA modification"/>
    <property type="evidence" value="ECO:0007669"/>
    <property type="project" value="UniProtKB-ARBA"/>
</dbReference>
<dbReference type="PROSITE" id="PS51622">
    <property type="entry name" value="SAM_MT_RNA_M5U_2"/>
    <property type="match status" value="1"/>
</dbReference>
<feature type="binding site" evidence="4">
    <location>
        <position position="442"/>
    </location>
    <ligand>
        <name>S-adenosyl-L-methionine</name>
        <dbReference type="ChEBI" id="CHEBI:59789"/>
    </ligand>
</feature>
<feature type="binding site" evidence="4">
    <location>
        <position position="371"/>
    </location>
    <ligand>
        <name>S-adenosyl-L-methionine</name>
        <dbReference type="ChEBI" id="CHEBI:59789"/>
    </ligand>
</feature>
<organism evidence="7 8">
    <name type="scientific">Hermanssonia centrifuga</name>
    <dbReference type="NCBI Taxonomy" id="98765"/>
    <lineage>
        <taxon>Eukaryota</taxon>
        <taxon>Fungi</taxon>
        <taxon>Dikarya</taxon>
        <taxon>Basidiomycota</taxon>
        <taxon>Agaricomycotina</taxon>
        <taxon>Agaricomycetes</taxon>
        <taxon>Polyporales</taxon>
        <taxon>Meruliaceae</taxon>
        <taxon>Hermanssonia</taxon>
    </lineage>
</organism>
<comment type="caution">
    <text evidence="7">The sequence shown here is derived from an EMBL/GenBank/DDBJ whole genome shotgun (WGS) entry which is preliminary data.</text>
</comment>
<feature type="region of interest" description="Disordered" evidence="6">
    <location>
        <begin position="1"/>
        <end position="78"/>
    </location>
</feature>
<dbReference type="GO" id="GO:0008033">
    <property type="term" value="P:tRNA processing"/>
    <property type="evidence" value="ECO:0007669"/>
    <property type="project" value="InterPro"/>
</dbReference>
<dbReference type="InterPro" id="IPR025795">
    <property type="entry name" value="tRNA_(uracil-5-)_MeTrfase"/>
</dbReference>
<dbReference type="PROSITE" id="PS01230">
    <property type="entry name" value="TRMA_1"/>
    <property type="match status" value="1"/>
</dbReference>
<evidence type="ECO:0000256" key="6">
    <source>
        <dbReference type="SAM" id="MobiDB-lite"/>
    </source>
</evidence>
<proteinExistence type="inferred from homology"/>
<evidence type="ECO:0000256" key="5">
    <source>
        <dbReference type="PROSITE-ProRule" id="PRU10015"/>
    </source>
</evidence>
<protein>
    <submittedName>
        <fullName evidence="7">Uncharacterized protein</fullName>
    </submittedName>
</protein>
<dbReference type="PANTHER" id="PTHR11061:SF30">
    <property type="entry name" value="TRNA (URACIL(54)-C(5))-METHYLTRANSFERASE"/>
    <property type="match status" value="1"/>
</dbReference>